<dbReference type="Proteomes" id="UP000680206">
    <property type="component" value="Unassembled WGS sequence"/>
</dbReference>
<organism evidence="2 3">
    <name type="scientific">Actinomadura violacea</name>
    <dbReference type="NCBI Taxonomy" id="2819934"/>
    <lineage>
        <taxon>Bacteria</taxon>
        <taxon>Bacillati</taxon>
        <taxon>Actinomycetota</taxon>
        <taxon>Actinomycetes</taxon>
        <taxon>Streptosporangiales</taxon>
        <taxon>Thermomonosporaceae</taxon>
        <taxon>Actinomadura</taxon>
    </lineage>
</organism>
<protein>
    <recommendedName>
        <fullName evidence="4">Secreted protein</fullName>
    </recommendedName>
</protein>
<dbReference type="EMBL" id="JAGEPF010000005">
    <property type="protein sequence ID" value="MBO2457556.1"/>
    <property type="molecule type" value="Genomic_DNA"/>
</dbReference>
<evidence type="ECO:0000256" key="1">
    <source>
        <dbReference type="SAM" id="SignalP"/>
    </source>
</evidence>
<feature type="chain" id="PRO_5045953101" description="Secreted protein" evidence="1">
    <location>
        <begin position="28"/>
        <end position="214"/>
    </location>
</feature>
<name>A0ABS3RLI7_9ACTN</name>
<proteinExistence type="predicted"/>
<evidence type="ECO:0000313" key="3">
    <source>
        <dbReference type="Proteomes" id="UP000680206"/>
    </source>
</evidence>
<gene>
    <name evidence="2" type="ORF">J4709_08225</name>
</gene>
<keyword evidence="3" id="KW-1185">Reference proteome</keyword>
<accession>A0ABS3RLI7</accession>
<reference evidence="2 3" key="1">
    <citation type="submission" date="2021-03" db="EMBL/GenBank/DDBJ databases">
        <title>Actinomadura violae sp. nov., isolated from lichen in Thailand.</title>
        <authorList>
            <person name="Kanchanasin P."/>
            <person name="Saeng-In P."/>
            <person name="Phongsopitanun W."/>
            <person name="Yuki M."/>
            <person name="Kudo T."/>
            <person name="Ohkuma M."/>
            <person name="Tanasupawat S."/>
        </authorList>
    </citation>
    <scope>NUCLEOTIDE SEQUENCE [LARGE SCALE GENOMIC DNA]</scope>
    <source>
        <strain evidence="2 3">LCR2-06</strain>
    </source>
</reference>
<comment type="caution">
    <text evidence="2">The sequence shown here is derived from an EMBL/GenBank/DDBJ whole genome shotgun (WGS) entry which is preliminary data.</text>
</comment>
<evidence type="ECO:0008006" key="4">
    <source>
        <dbReference type="Google" id="ProtNLM"/>
    </source>
</evidence>
<keyword evidence="1" id="KW-0732">Signal</keyword>
<feature type="signal peptide" evidence="1">
    <location>
        <begin position="1"/>
        <end position="27"/>
    </location>
</feature>
<dbReference type="RefSeq" id="WP_208238736.1">
    <property type="nucleotide sequence ID" value="NZ_JAGEPF010000005.1"/>
</dbReference>
<evidence type="ECO:0000313" key="2">
    <source>
        <dbReference type="EMBL" id="MBO2457556.1"/>
    </source>
</evidence>
<sequence length="214" mass="20608">MQKKLGTILAGAGLGASLIALSAPAHATTTGTWTVTPGGSVTANIAPLTKVIAKDPSRGTQAVCSGATGGGVAASGSGLSGTHLVTINSLTASSCIGPGNANVTITMNGLPWYMNADSYNATTGVTTGTVTGIKATYSNPVDGCVATITGPAGAGGSVAGTYTNSSHKLAAGGSSTLVVNTVNTSCSPTQIQVGDPITLTGTLVVSPSQTVTSP</sequence>